<evidence type="ECO:0000313" key="3">
    <source>
        <dbReference type="Proteomes" id="UP001165489"/>
    </source>
</evidence>
<sequence>MKIKSIYKSISAALIIAVTASCTADFVDMNINPNTSVVANPESLLAPTLHDLVWRNQNRAIRLTNEIMQVHVTTVDSREFHRYFIRPTESDYMWRNWYLKLTDIKDIYNKAEETRTDGFETFKGLSRVLEAWTFSLLTDMFGDIPYSEANQGRIGNVTPIFDPQRDVYFGLFELLEEANTLLATSGNLPGTLAEYDPLYEGNALLWRKFGNSIYLRLLLRASDKAEVNAAQKIREIIENPSQYPIFNSPLESAVLPLGSQQPLTSAFWNFRDFDFNGDKGYTEFFINNLNSWQDPRLPIWSTMASGIYAGIPSGWSSGQIPERQSTLQVGLKTDPRMGNIINHAEVQFILAESALKGYINGNPQDYYESGIIAALAHWDLEAPEGFLERQFLAWEDDWTFDEKMDAILKQKYYALFFTDFQQWYEHRRTGHPILIPGEGMLNGGRMPARFGYPINVQALNARNYNEAIQRMGPDNINTKVWWNTED</sequence>
<accession>A0ABS9UX42</accession>
<dbReference type="Gene3D" id="1.25.40.390">
    <property type="match status" value="1"/>
</dbReference>
<dbReference type="Proteomes" id="UP001165489">
    <property type="component" value="Unassembled WGS sequence"/>
</dbReference>
<feature type="signal peptide" evidence="1">
    <location>
        <begin position="1"/>
        <end position="24"/>
    </location>
</feature>
<name>A0ABS9UX42_9BACT</name>
<comment type="caution">
    <text evidence="2">The sequence shown here is derived from an EMBL/GenBank/DDBJ whole genome shotgun (WGS) entry which is preliminary data.</text>
</comment>
<feature type="chain" id="PRO_5045325991" evidence="1">
    <location>
        <begin position="25"/>
        <end position="486"/>
    </location>
</feature>
<reference evidence="2" key="1">
    <citation type="submission" date="2022-03" db="EMBL/GenBank/DDBJ databases">
        <title>De novo assembled genomes of Belliella spp. (Cyclobacteriaceae) strains.</title>
        <authorList>
            <person name="Szabo A."/>
            <person name="Korponai K."/>
            <person name="Felfoldi T."/>
        </authorList>
    </citation>
    <scope>NUCLEOTIDE SEQUENCE</scope>
    <source>
        <strain evidence="2">DSM 111904</strain>
    </source>
</reference>
<dbReference type="EMBL" id="JAKZGP010000005">
    <property type="protein sequence ID" value="MCH7408504.1"/>
    <property type="molecule type" value="Genomic_DNA"/>
</dbReference>
<dbReference type="Pfam" id="PF12771">
    <property type="entry name" value="SusD-like_2"/>
    <property type="match status" value="1"/>
</dbReference>
<dbReference type="PROSITE" id="PS51257">
    <property type="entry name" value="PROKAR_LIPOPROTEIN"/>
    <property type="match status" value="1"/>
</dbReference>
<dbReference type="InterPro" id="IPR041662">
    <property type="entry name" value="SusD-like_2"/>
</dbReference>
<keyword evidence="3" id="KW-1185">Reference proteome</keyword>
<dbReference type="SUPFAM" id="SSF48452">
    <property type="entry name" value="TPR-like"/>
    <property type="match status" value="1"/>
</dbReference>
<protein>
    <submittedName>
        <fullName evidence="2">SusD/RagB family nutrient-binding outer membrane lipoprotein</fullName>
    </submittedName>
</protein>
<dbReference type="RefSeq" id="WP_241346725.1">
    <property type="nucleotide sequence ID" value="NZ_JAKZGP010000005.1"/>
</dbReference>
<organism evidence="2 3">
    <name type="scientific">Belliella filtrata</name>
    <dbReference type="NCBI Taxonomy" id="2923435"/>
    <lineage>
        <taxon>Bacteria</taxon>
        <taxon>Pseudomonadati</taxon>
        <taxon>Bacteroidota</taxon>
        <taxon>Cytophagia</taxon>
        <taxon>Cytophagales</taxon>
        <taxon>Cyclobacteriaceae</taxon>
        <taxon>Belliella</taxon>
    </lineage>
</organism>
<evidence type="ECO:0000313" key="2">
    <source>
        <dbReference type="EMBL" id="MCH7408504.1"/>
    </source>
</evidence>
<proteinExistence type="predicted"/>
<evidence type="ECO:0000256" key="1">
    <source>
        <dbReference type="SAM" id="SignalP"/>
    </source>
</evidence>
<dbReference type="InterPro" id="IPR011990">
    <property type="entry name" value="TPR-like_helical_dom_sf"/>
</dbReference>
<gene>
    <name evidence="2" type="ORF">MM239_03785</name>
</gene>
<keyword evidence="1" id="KW-0732">Signal</keyword>
<keyword evidence="2" id="KW-0449">Lipoprotein</keyword>